<dbReference type="Gene3D" id="1.20.58.1020">
    <property type="match status" value="1"/>
</dbReference>
<dbReference type="InterPro" id="IPR021151">
    <property type="entry name" value="GINS_A"/>
</dbReference>
<dbReference type="SUPFAM" id="SSF160059">
    <property type="entry name" value="PriA/YqbF domain"/>
    <property type="match status" value="1"/>
</dbReference>
<keyword evidence="8" id="KW-1185">Reference proteome</keyword>
<dbReference type="FunFam" id="3.40.5.50:FF:000001">
    <property type="entry name" value="DNA replication complex GINS protein PSF2"/>
    <property type="match status" value="1"/>
</dbReference>
<dbReference type="GO" id="GO:0000727">
    <property type="term" value="P:double-strand break repair via break-induced replication"/>
    <property type="evidence" value="ECO:0000318"/>
    <property type="project" value="GO_Central"/>
</dbReference>
<dbReference type="Gene3D" id="3.40.5.50">
    <property type="match status" value="1"/>
</dbReference>
<dbReference type="InterPro" id="IPR036224">
    <property type="entry name" value="GINS_bundle-like_dom_sf"/>
</dbReference>
<dbReference type="VEuPathDB" id="TrichDB:TVAG_174630"/>
<dbReference type="SMR" id="A2EK10"/>
<dbReference type="Pfam" id="PF25005">
    <property type="entry name" value="PSF2_N"/>
    <property type="match status" value="1"/>
</dbReference>
<reference evidence="7" key="1">
    <citation type="submission" date="2006-10" db="EMBL/GenBank/DDBJ databases">
        <authorList>
            <person name="Amadeo P."/>
            <person name="Zhao Q."/>
            <person name="Wortman J."/>
            <person name="Fraser-Liggett C."/>
            <person name="Carlton J."/>
        </authorList>
    </citation>
    <scope>NUCLEOTIDE SEQUENCE</scope>
    <source>
        <strain evidence="7">G3</strain>
    </source>
</reference>
<evidence type="ECO:0000256" key="4">
    <source>
        <dbReference type="ARBA" id="ARBA00023242"/>
    </source>
</evidence>
<dbReference type="STRING" id="5722.A2EK10"/>
<keyword evidence="4" id="KW-0539">Nucleus</keyword>
<evidence type="ECO:0000259" key="6">
    <source>
        <dbReference type="Pfam" id="PF25005"/>
    </source>
</evidence>
<evidence type="ECO:0000256" key="1">
    <source>
        <dbReference type="ARBA" id="ARBA00004123"/>
    </source>
</evidence>
<dbReference type="Proteomes" id="UP000001542">
    <property type="component" value="Unassembled WGS sequence"/>
</dbReference>
<evidence type="ECO:0000256" key="2">
    <source>
        <dbReference type="ARBA" id="ARBA00010565"/>
    </source>
</evidence>
<dbReference type="InterPro" id="IPR007257">
    <property type="entry name" value="GINS_Psf2"/>
</dbReference>
<evidence type="ECO:0000313" key="7">
    <source>
        <dbReference type="EMBL" id="EAY06994.1"/>
    </source>
</evidence>
<feature type="domain" description="GINS subunit" evidence="5">
    <location>
        <begin position="70"/>
        <end position="174"/>
    </location>
</feature>
<organism evidence="7 8">
    <name type="scientific">Trichomonas vaginalis (strain ATCC PRA-98 / G3)</name>
    <dbReference type="NCBI Taxonomy" id="412133"/>
    <lineage>
        <taxon>Eukaryota</taxon>
        <taxon>Metamonada</taxon>
        <taxon>Parabasalia</taxon>
        <taxon>Trichomonadida</taxon>
        <taxon>Trichomonadidae</taxon>
        <taxon>Trichomonas</taxon>
    </lineage>
</organism>
<dbReference type="OrthoDB" id="1938138at2759"/>
<dbReference type="GO" id="GO:0000811">
    <property type="term" value="C:GINS complex"/>
    <property type="evidence" value="ECO:0000318"/>
    <property type="project" value="GO_Central"/>
</dbReference>
<dbReference type="InParanoid" id="A2EK10"/>
<dbReference type="GO" id="GO:0006260">
    <property type="term" value="P:DNA replication"/>
    <property type="evidence" value="ECO:0007669"/>
    <property type="project" value="UniProtKB-KW"/>
</dbReference>
<protein>
    <submittedName>
        <fullName evidence="7">Partner of SLD five, PSF2 family protein</fullName>
    </submittedName>
</protein>
<dbReference type="Pfam" id="PF05916">
    <property type="entry name" value="Sld5"/>
    <property type="match status" value="1"/>
</dbReference>
<dbReference type="InterPro" id="IPR056784">
    <property type="entry name" value="PSF2_N"/>
</dbReference>
<dbReference type="FunFam" id="1.20.58.1020:FF:000001">
    <property type="entry name" value="DNA replication complex GINS protein PSF2"/>
    <property type="match status" value="1"/>
</dbReference>
<feature type="domain" description="DNA replication complex GINS protein PSF2 N-terminal" evidence="6">
    <location>
        <begin position="6"/>
        <end position="65"/>
    </location>
</feature>
<keyword evidence="3" id="KW-0235">DNA replication</keyword>
<dbReference type="PANTHER" id="PTHR12772">
    <property type="entry name" value="DNA REPLICATION COMPLEX GINS PROTEIN PSF2"/>
    <property type="match status" value="1"/>
</dbReference>
<dbReference type="AlphaFoldDB" id="A2EK10"/>
<accession>A2EK10</accession>
<evidence type="ECO:0000256" key="3">
    <source>
        <dbReference type="ARBA" id="ARBA00022705"/>
    </source>
</evidence>
<evidence type="ECO:0000259" key="5">
    <source>
        <dbReference type="Pfam" id="PF05916"/>
    </source>
</evidence>
<gene>
    <name evidence="7" type="ORF">TVAG_174630</name>
</gene>
<comment type="similarity">
    <text evidence="2">Belongs to the GINS2/PSF2 family.</text>
</comment>
<dbReference type="OMA" id="DSLNCMY"/>
<dbReference type="VEuPathDB" id="TrichDB:TVAGG3_0974440"/>
<dbReference type="EMBL" id="DS113410">
    <property type="protein sequence ID" value="EAY06994.1"/>
    <property type="molecule type" value="Genomic_DNA"/>
</dbReference>
<dbReference type="CDD" id="cd21694">
    <property type="entry name" value="GINS_B_Psf2"/>
    <property type="match status" value="1"/>
</dbReference>
<comment type="subcellular location">
    <subcellularLocation>
        <location evidence="1">Nucleus</location>
    </subcellularLocation>
</comment>
<sequence>MDLNWTPEELSFIAEQETTIKITPNFNLDKMDFISGSFGSFRAGHQIKVPLWLGLHLNKKDACTLHPPSWLTISILKQLIAREKENKEALGKVPSHYIEVAFAFFNSERSNIVEPDLVRSLIEDLWTLRIEKIRSIFTKKAENLTELYFTCENITKMEVHMFREPISAIISILASLYDKATENQENTQE</sequence>
<name>A2EK10_TRIV3</name>
<reference evidence="7" key="2">
    <citation type="journal article" date="2007" name="Science">
        <title>Draft genome sequence of the sexually transmitted pathogen Trichomonas vaginalis.</title>
        <authorList>
            <person name="Carlton J.M."/>
            <person name="Hirt R.P."/>
            <person name="Silva J.C."/>
            <person name="Delcher A.L."/>
            <person name="Schatz M."/>
            <person name="Zhao Q."/>
            <person name="Wortman J.R."/>
            <person name="Bidwell S.L."/>
            <person name="Alsmark U.C.M."/>
            <person name="Besteiro S."/>
            <person name="Sicheritz-Ponten T."/>
            <person name="Noel C.J."/>
            <person name="Dacks J.B."/>
            <person name="Foster P.G."/>
            <person name="Simillion C."/>
            <person name="Van de Peer Y."/>
            <person name="Miranda-Saavedra D."/>
            <person name="Barton G.J."/>
            <person name="Westrop G.D."/>
            <person name="Mueller S."/>
            <person name="Dessi D."/>
            <person name="Fiori P.L."/>
            <person name="Ren Q."/>
            <person name="Paulsen I."/>
            <person name="Zhang H."/>
            <person name="Bastida-Corcuera F.D."/>
            <person name="Simoes-Barbosa A."/>
            <person name="Brown M.T."/>
            <person name="Hayes R.D."/>
            <person name="Mukherjee M."/>
            <person name="Okumura C.Y."/>
            <person name="Schneider R."/>
            <person name="Smith A.J."/>
            <person name="Vanacova S."/>
            <person name="Villalvazo M."/>
            <person name="Haas B.J."/>
            <person name="Pertea M."/>
            <person name="Feldblyum T.V."/>
            <person name="Utterback T.R."/>
            <person name="Shu C.L."/>
            <person name="Osoegawa K."/>
            <person name="de Jong P.J."/>
            <person name="Hrdy I."/>
            <person name="Horvathova L."/>
            <person name="Zubacova Z."/>
            <person name="Dolezal P."/>
            <person name="Malik S.B."/>
            <person name="Logsdon J.M. Jr."/>
            <person name="Henze K."/>
            <person name="Gupta A."/>
            <person name="Wang C.C."/>
            <person name="Dunne R.L."/>
            <person name="Upcroft J.A."/>
            <person name="Upcroft P."/>
            <person name="White O."/>
            <person name="Salzberg S.L."/>
            <person name="Tang P."/>
            <person name="Chiu C.-H."/>
            <person name="Lee Y.-S."/>
            <person name="Embley T.M."/>
            <person name="Coombs G.H."/>
            <person name="Mottram J.C."/>
            <person name="Tachezy J."/>
            <person name="Fraser-Liggett C.M."/>
            <person name="Johnson P.J."/>
        </authorList>
    </citation>
    <scope>NUCLEOTIDE SEQUENCE [LARGE SCALE GENOMIC DNA]</scope>
    <source>
        <strain evidence="7">G3</strain>
    </source>
</reference>
<dbReference type="eggNOG" id="KOG4071">
    <property type="taxonomic scope" value="Eukaryota"/>
</dbReference>
<dbReference type="KEGG" id="tva:4764878"/>
<dbReference type="CDD" id="cd11712">
    <property type="entry name" value="GINS_A_psf2"/>
    <property type="match status" value="1"/>
</dbReference>
<evidence type="ECO:0000313" key="8">
    <source>
        <dbReference type="Proteomes" id="UP000001542"/>
    </source>
</evidence>
<dbReference type="RefSeq" id="XP_001319217.1">
    <property type="nucleotide sequence ID" value="XM_001319182.1"/>
</dbReference>
<dbReference type="SUPFAM" id="SSF158573">
    <property type="entry name" value="GINS helical bundle-like"/>
    <property type="match status" value="1"/>
</dbReference>
<proteinExistence type="inferred from homology"/>
<dbReference type="PANTHER" id="PTHR12772:SF0">
    <property type="entry name" value="DNA REPLICATION COMPLEX GINS PROTEIN PSF2"/>
    <property type="match status" value="1"/>
</dbReference>